<evidence type="ECO:0000313" key="2">
    <source>
        <dbReference type="EMBL" id="MST78249.1"/>
    </source>
</evidence>
<dbReference type="SUPFAM" id="SSF52058">
    <property type="entry name" value="L domain-like"/>
    <property type="match status" value="1"/>
</dbReference>
<sequence length="803" mass="89775">MKIVILLKRCIATSRSLLLTMYLLSSLLSNASSFTVENEDGIAIRYNLLSKTECEVVGVADCKELIIPSRILYLGHELIVTRLADNSCGGGGSYWRNKLQSVCIPNTVVEIGEYAFCQNKALTHVKMPDTIKEIKAGTFYGCHNLKDIELPESVKKINKEAFFDCSIKEIKLPLSLESIGENAFNSIETVYIPSHVNNIKYNSFGYQLKTISVAENNPYFDSRNNCNSIIETKTNRLILRTENTIIPSDVTIIGEKAFENAMLKELSLPASIKTIENRAFANSTLEKINFPEGLETIGKEAFCGCSSLSKLLLPKTTINIEAKAFTECKELPEVIIPENVISVGDEAFSYCDNIVTITINSSKVILGNNIFAHSNCFRIIKINNETPPTAQKNTFLRKNGIIMKNLVVPHGTKETFSNSPIWSQFWNIYEEGENIKYLEGDTIISNGLKYVIEENNIATICGITSHTIDINIPFSLSDGEQEYTTKLEENKGVFVRNENIRTLIAPIILTFNYYAEGCFYNCRNLEYVECQNLKSIAGGWGTSNQHCAFAECPKLKTIIMPVLKSIGDLAFTGCNSIETIDFPCLEKIQGGAFDMCQNIQSIDLPSLHSIEGAAFHGCKELETIKVDKLEELNIPYDYRDYGTFEDCSSITEIELPSVKRIYGCTNHMGTSNHHGCFYGCEKLEKVLLGDKCILIDRYTFEKCNNLATIECLSTTPPQLDPNAFETSTYNYATLLVPQGCKSIYASAPGWELFCNIQEKASSTIQQISETKRNMKYSYNLQGIKVKEGTKGIIIHNNKKILAK</sequence>
<dbReference type="Pfam" id="PF13306">
    <property type="entry name" value="LRR_5"/>
    <property type="match status" value="4"/>
</dbReference>
<evidence type="ECO:0000256" key="1">
    <source>
        <dbReference type="SAM" id="SignalP"/>
    </source>
</evidence>
<protein>
    <submittedName>
        <fullName evidence="2">Leucine-rich repeat domain-containing protein</fullName>
    </submittedName>
</protein>
<keyword evidence="1" id="KW-0732">Signal</keyword>
<feature type="signal peptide" evidence="1">
    <location>
        <begin position="1"/>
        <end position="31"/>
    </location>
</feature>
<dbReference type="AlphaFoldDB" id="A0A6I2U393"/>
<dbReference type="InterPro" id="IPR053139">
    <property type="entry name" value="Surface_bspA-like"/>
</dbReference>
<dbReference type="RefSeq" id="WP_154482065.1">
    <property type="nucleotide sequence ID" value="NZ_VUNF01000024.1"/>
</dbReference>
<dbReference type="InterPro" id="IPR026906">
    <property type="entry name" value="LRR_5"/>
</dbReference>
<dbReference type="Gene3D" id="3.80.10.10">
    <property type="entry name" value="Ribonuclease Inhibitor"/>
    <property type="match status" value="3"/>
</dbReference>
<dbReference type="EMBL" id="VUNF01000024">
    <property type="protein sequence ID" value="MST78249.1"/>
    <property type="molecule type" value="Genomic_DNA"/>
</dbReference>
<proteinExistence type="predicted"/>
<dbReference type="InterPro" id="IPR032675">
    <property type="entry name" value="LRR_dom_sf"/>
</dbReference>
<reference evidence="2 3" key="1">
    <citation type="submission" date="2019-08" db="EMBL/GenBank/DDBJ databases">
        <title>In-depth cultivation of the pig gut microbiome towards novel bacterial diversity and tailored functional studies.</title>
        <authorList>
            <person name="Wylensek D."/>
            <person name="Hitch T.C.A."/>
            <person name="Clavel T."/>
        </authorList>
    </citation>
    <scope>NUCLEOTIDE SEQUENCE [LARGE SCALE GENOMIC DNA]</scope>
    <source>
        <strain evidence="2 3">LKV-178-WT-2C</strain>
    </source>
</reference>
<dbReference type="PANTHER" id="PTHR45661:SF3">
    <property type="entry name" value="IG-LIKE DOMAIN-CONTAINING PROTEIN"/>
    <property type="match status" value="1"/>
</dbReference>
<dbReference type="PANTHER" id="PTHR45661">
    <property type="entry name" value="SURFACE ANTIGEN"/>
    <property type="match status" value="1"/>
</dbReference>
<feature type="chain" id="PRO_5026042006" evidence="1">
    <location>
        <begin position="32"/>
        <end position="803"/>
    </location>
</feature>
<evidence type="ECO:0000313" key="3">
    <source>
        <dbReference type="Proteomes" id="UP000450161"/>
    </source>
</evidence>
<organism evidence="2 3">
    <name type="scientific">Segatella copri</name>
    <dbReference type="NCBI Taxonomy" id="165179"/>
    <lineage>
        <taxon>Bacteria</taxon>
        <taxon>Pseudomonadati</taxon>
        <taxon>Bacteroidota</taxon>
        <taxon>Bacteroidia</taxon>
        <taxon>Bacteroidales</taxon>
        <taxon>Prevotellaceae</taxon>
        <taxon>Segatella</taxon>
    </lineage>
</organism>
<dbReference type="Proteomes" id="UP000450161">
    <property type="component" value="Unassembled WGS sequence"/>
</dbReference>
<gene>
    <name evidence="2" type="ORF">FYJ72_11355</name>
</gene>
<dbReference type="Gene3D" id="3.40.50.12480">
    <property type="match status" value="1"/>
</dbReference>
<name>A0A6I2U393_9BACT</name>
<comment type="caution">
    <text evidence="2">The sequence shown here is derived from an EMBL/GenBank/DDBJ whole genome shotgun (WGS) entry which is preliminary data.</text>
</comment>
<accession>A0A6I2U393</accession>